<comment type="caution">
    <text evidence="1">The sequence shown here is derived from an EMBL/GenBank/DDBJ whole genome shotgun (WGS) entry which is preliminary data.</text>
</comment>
<dbReference type="PANTHER" id="PTHR36849:SF1">
    <property type="entry name" value="CYTOPLASMIC PROTEIN"/>
    <property type="match status" value="1"/>
</dbReference>
<accession>A0A9W6FVP7</accession>
<dbReference type="Pfam" id="PF22752">
    <property type="entry name" value="DUF488-N3i"/>
    <property type="match status" value="1"/>
</dbReference>
<dbReference type="EMBL" id="BSDR01000001">
    <property type="protein sequence ID" value="GLI35722.1"/>
    <property type="molecule type" value="Genomic_DNA"/>
</dbReference>
<organism evidence="1 2">
    <name type="scientific">Desulforhabdus amnigena</name>
    <dbReference type="NCBI Taxonomy" id="40218"/>
    <lineage>
        <taxon>Bacteria</taxon>
        <taxon>Pseudomonadati</taxon>
        <taxon>Thermodesulfobacteriota</taxon>
        <taxon>Syntrophobacteria</taxon>
        <taxon>Syntrophobacterales</taxon>
        <taxon>Syntrophobacteraceae</taxon>
        <taxon>Desulforhabdus</taxon>
    </lineage>
</organism>
<reference evidence="1" key="1">
    <citation type="submission" date="2022-12" db="EMBL/GenBank/DDBJ databases">
        <title>Reference genome sequencing for broad-spectrum identification of bacterial and archaeal isolates by mass spectrometry.</title>
        <authorList>
            <person name="Sekiguchi Y."/>
            <person name="Tourlousse D.M."/>
        </authorList>
    </citation>
    <scope>NUCLEOTIDE SEQUENCE</scope>
    <source>
        <strain evidence="1">ASRB1</strain>
    </source>
</reference>
<keyword evidence="2" id="KW-1185">Reference proteome</keyword>
<name>A0A9W6FVP7_9BACT</name>
<gene>
    <name evidence="1" type="ORF">DAMNIGENAA_31550</name>
</gene>
<evidence type="ECO:0000313" key="1">
    <source>
        <dbReference type="EMBL" id="GLI35722.1"/>
    </source>
</evidence>
<protein>
    <recommendedName>
        <fullName evidence="3">DUF488 domain-containing protein</fullName>
    </recommendedName>
</protein>
<dbReference type="Proteomes" id="UP001144372">
    <property type="component" value="Unassembled WGS sequence"/>
</dbReference>
<proteinExistence type="predicted"/>
<dbReference type="AlphaFoldDB" id="A0A9W6FVP7"/>
<evidence type="ECO:0000313" key="2">
    <source>
        <dbReference type="Proteomes" id="UP001144372"/>
    </source>
</evidence>
<dbReference type="InterPro" id="IPR052552">
    <property type="entry name" value="YeaO-like"/>
</dbReference>
<dbReference type="RefSeq" id="WP_281795736.1">
    <property type="nucleotide sequence ID" value="NZ_BSDR01000001.1"/>
</dbReference>
<dbReference type="PANTHER" id="PTHR36849">
    <property type="entry name" value="CYTOPLASMIC PROTEIN-RELATED"/>
    <property type="match status" value="1"/>
</dbReference>
<sequence length="118" mass="14092">MSIRLKRAYDPPGEDDGYRVLIDRIWPRGVGREAARLDVWLKEIAPSDELRKWFGHDPNKWKEFKNRYFQELDERPEVVEELMKAAIKHSVTLVFAAKDREFNNAVALEEYLKERMKE</sequence>
<evidence type="ECO:0008006" key="3">
    <source>
        <dbReference type="Google" id="ProtNLM"/>
    </source>
</evidence>